<keyword evidence="2" id="KW-1185">Reference proteome</keyword>
<comment type="caution">
    <text evidence="1">The sequence shown here is derived from an EMBL/GenBank/DDBJ whole genome shotgun (WGS) entry which is preliminary data.</text>
</comment>
<sequence length="110" mass="12284">MPSALLGKAKCPSDVNPDLAQNQLTCLGISLVVVVLDFVESTSDVGRNRSSKPCSFHFAMESTYPERPICKFRIILSKNQSRINKGSWKGSYKIKGKCKGTRNHVRNVIW</sequence>
<dbReference type="EMBL" id="CAMAPF010001157">
    <property type="protein sequence ID" value="CAH9148236.1"/>
    <property type="molecule type" value="Genomic_DNA"/>
</dbReference>
<organism evidence="1 2">
    <name type="scientific">Cuscuta epithymum</name>
    <dbReference type="NCBI Taxonomy" id="186058"/>
    <lineage>
        <taxon>Eukaryota</taxon>
        <taxon>Viridiplantae</taxon>
        <taxon>Streptophyta</taxon>
        <taxon>Embryophyta</taxon>
        <taxon>Tracheophyta</taxon>
        <taxon>Spermatophyta</taxon>
        <taxon>Magnoliopsida</taxon>
        <taxon>eudicotyledons</taxon>
        <taxon>Gunneridae</taxon>
        <taxon>Pentapetalae</taxon>
        <taxon>asterids</taxon>
        <taxon>lamiids</taxon>
        <taxon>Solanales</taxon>
        <taxon>Convolvulaceae</taxon>
        <taxon>Cuscuteae</taxon>
        <taxon>Cuscuta</taxon>
        <taxon>Cuscuta subgen. Cuscuta</taxon>
    </lineage>
</organism>
<evidence type="ECO:0000313" key="1">
    <source>
        <dbReference type="EMBL" id="CAH9148236.1"/>
    </source>
</evidence>
<proteinExistence type="predicted"/>
<protein>
    <submittedName>
        <fullName evidence="1">Uncharacterized protein</fullName>
    </submittedName>
</protein>
<dbReference type="Proteomes" id="UP001152523">
    <property type="component" value="Unassembled WGS sequence"/>
</dbReference>
<name>A0AAV0GJZ3_9ASTE</name>
<reference evidence="1" key="1">
    <citation type="submission" date="2022-07" db="EMBL/GenBank/DDBJ databases">
        <authorList>
            <person name="Macas J."/>
            <person name="Novak P."/>
            <person name="Neumann P."/>
        </authorList>
    </citation>
    <scope>NUCLEOTIDE SEQUENCE</scope>
</reference>
<evidence type="ECO:0000313" key="2">
    <source>
        <dbReference type="Proteomes" id="UP001152523"/>
    </source>
</evidence>
<dbReference type="AlphaFoldDB" id="A0AAV0GJZ3"/>
<accession>A0AAV0GJZ3</accession>
<gene>
    <name evidence="1" type="ORF">CEPIT_LOCUS44352</name>
</gene>